<keyword evidence="2" id="KW-1185">Reference proteome</keyword>
<dbReference type="Proteomes" id="UP000237000">
    <property type="component" value="Unassembled WGS sequence"/>
</dbReference>
<accession>A0A2P5B2R6</accession>
<proteinExistence type="predicted"/>
<organism evidence="1 2">
    <name type="scientific">Trema orientale</name>
    <name type="common">Charcoal tree</name>
    <name type="synonym">Celtis orientalis</name>
    <dbReference type="NCBI Taxonomy" id="63057"/>
    <lineage>
        <taxon>Eukaryota</taxon>
        <taxon>Viridiplantae</taxon>
        <taxon>Streptophyta</taxon>
        <taxon>Embryophyta</taxon>
        <taxon>Tracheophyta</taxon>
        <taxon>Spermatophyta</taxon>
        <taxon>Magnoliopsida</taxon>
        <taxon>eudicotyledons</taxon>
        <taxon>Gunneridae</taxon>
        <taxon>Pentapetalae</taxon>
        <taxon>rosids</taxon>
        <taxon>fabids</taxon>
        <taxon>Rosales</taxon>
        <taxon>Cannabaceae</taxon>
        <taxon>Trema</taxon>
    </lineage>
</organism>
<dbReference type="AlphaFoldDB" id="A0A2P5B2R6"/>
<protein>
    <submittedName>
        <fullName evidence="1">Uncharacterized protein</fullName>
    </submittedName>
</protein>
<reference evidence="2" key="1">
    <citation type="submission" date="2016-06" db="EMBL/GenBank/DDBJ databases">
        <title>Parallel loss of symbiosis genes in relatives of nitrogen-fixing non-legume Parasponia.</title>
        <authorList>
            <person name="Van Velzen R."/>
            <person name="Holmer R."/>
            <person name="Bu F."/>
            <person name="Rutten L."/>
            <person name="Van Zeijl A."/>
            <person name="Liu W."/>
            <person name="Santuari L."/>
            <person name="Cao Q."/>
            <person name="Sharma T."/>
            <person name="Shen D."/>
            <person name="Roswanjaya Y."/>
            <person name="Wardhani T."/>
            <person name="Kalhor M.S."/>
            <person name="Jansen J."/>
            <person name="Van den Hoogen J."/>
            <person name="Gungor B."/>
            <person name="Hartog M."/>
            <person name="Hontelez J."/>
            <person name="Verver J."/>
            <person name="Yang W.-C."/>
            <person name="Schijlen E."/>
            <person name="Repin R."/>
            <person name="Schilthuizen M."/>
            <person name="Schranz E."/>
            <person name="Heidstra R."/>
            <person name="Miyata K."/>
            <person name="Fedorova E."/>
            <person name="Kohlen W."/>
            <person name="Bisseling T."/>
            <person name="Smit S."/>
            <person name="Geurts R."/>
        </authorList>
    </citation>
    <scope>NUCLEOTIDE SEQUENCE [LARGE SCALE GENOMIC DNA]</scope>
    <source>
        <strain evidence="2">cv. RG33-2</strain>
    </source>
</reference>
<dbReference type="OrthoDB" id="10313690at2759"/>
<sequence length="101" mass="11453">MEPVPNCLYRFGELFYLRNQLLYHHGSTKVAVCLYPPKSIVLTTSVLTLHVYPKMKPNLYAESLVGGDSRCLFKDSRDGSPVRIGYAIFRKGYQCSPHQGN</sequence>
<comment type="caution">
    <text evidence="1">The sequence shown here is derived from an EMBL/GenBank/DDBJ whole genome shotgun (WGS) entry which is preliminary data.</text>
</comment>
<gene>
    <name evidence="1" type="ORF">TorRG33x02_334360</name>
</gene>
<dbReference type="InParanoid" id="A0A2P5B2R6"/>
<evidence type="ECO:0000313" key="1">
    <source>
        <dbReference type="EMBL" id="PON43088.1"/>
    </source>
</evidence>
<evidence type="ECO:0000313" key="2">
    <source>
        <dbReference type="Proteomes" id="UP000237000"/>
    </source>
</evidence>
<name>A0A2P5B2R6_TREOI</name>
<dbReference type="EMBL" id="JXTC01000621">
    <property type="protein sequence ID" value="PON43088.1"/>
    <property type="molecule type" value="Genomic_DNA"/>
</dbReference>